<dbReference type="InterPro" id="IPR058163">
    <property type="entry name" value="LysR-type_TF_proteobact-type"/>
</dbReference>
<evidence type="ECO:0000256" key="4">
    <source>
        <dbReference type="ARBA" id="ARBA00023163"/>
    </source>
</evidence>
<keyword evidence="3" id="KW-0238">DNA-binding</keyword>
<dbReference type="Pfam" id="PF00126">
    <property type="entry name" value="HTH_1"/>
    <property type="match status" value="1"/>
</dbReference>
<gene>
    <name evidence="6" type="ORF">DL239_15465</name>
</gene>
<dbReference type="InterPro" id="IPR036388">
    <property type="entry name" value="WH-like_DNA-bd_sf"/>
</dbReference>
<dbReference type="InterPro" id="IPR000847">
    <property type="entry name" value="LysR_HTH_N"/>
</dbReference>
<accession>A0ABX0WDL2</accession>
<protein>
    <submittedName>
        <fullName evidence="6">LysR family transcriptional regulator</fullName>
    </submittedName>
</protein>
<dbReference type="Pfam" id="PF03466">
    <property type="entry name" value="LysR_substrate"/>
    <property type="match status" value="1"/>
</dbReference>
<evidence type="ECO:0000313" key="7">
    <source>
        <dbReference type="Proteomes" id="UP001429564"/>
    </source>
</evidence>
<proteinExistence type="inferred from homology"/>
<keyword evidence="4" id="KW-0804">Transcription</keyword>
<comment type="similarity">
    <text evidence="1">Belongs to the LysR transcriptional regulatory family.</text>
</comment>
<dbReference type="Gene3D" id="1.10.10.10">
    <property type="entry name" value="Winged helix-like DNA-binding domain superfamily/Winged helix DNA-binding domain"/>
    <property type="match status" value="1"/>
</dbReference>
<dbReference type="PANTHER" id="PTHR30537:SF10">
    <property type="entry name" value="TRANSCRIPTIONAL REGULATOR-RELATED"/>
    <property type="match status" value="1"/>
</dbReference>
<dbReference type="PROSITE" id="PS50931">
    <property type="entry name" value="HTH_LYSR"/>
    <property type="match status" value="1"/>
</dbReference>
<dbReference type="EMBL" id="QHLQ01000016">
    <property type="protein sequence ID" value="NIZ62370.1"/>
    <property type="molecule type" value="Genomic_DNA"/>
</dbReference>
<dbReference type="CDD" id="cd08422">
    <property type="entry name" value="PBP2_CrgA_like"/>
    <property type="match status" value="1"/>
</dbReference>
<sequence length="303" mass="33136">MNSDGLTEFLAVVRAGSFTGAAKILGVSVPHVSRQVARLEERLGTKLFQRSTRSVHLTQPGETLRRSSEKIADDLEAALSEVSSAQHNLEGRLRVASLSGSFADQVVGPAMNEMAALHPNVEIVIDFNARQVDILSEGYDFAIRAGPMQDSGLIARPLSSRTRVAAASPEYLASNGKPLYPAELKEHQCILTHSNTWRFTEKGKLLDVAVTGRLNLNSGQAILDGCSRGLGIAYMAIGGFGKTLSDGTLTPILNDFWHTDRSIHILRPDRRYTPRRVEVAISILEAFAERARVHEIQTIRTLL</sequence>
<dbReference type="SUPFAM" id="SSF53850">
    <property type="entry name" value="Periplasmic binding protein-like II"/>
    <property type="match status" value="1"/>
</dbReference>
<evidence type="ECO:0000256" key="1">
    <source>
        <dbReference type="ARBA" id="ARBA00009437"/>
    </source>
</evidence>
<evidence type="ECO:0000256" key="3">
    <source>
        <dbReference type="ARBA" id="ARBA00023125"/>
    </source>
</evidence>
<dbReference type="SUPFAM" id="SSF46785">
    <property type="entry name" value="Winged helix' DNA-binding domain"/>
    <property type="match status" value="1"/>
</dbReference>
<name>A0ABX0WDL2_9RHOB</name>
<reference evidence="6 7" key="1">
    <citation type="submission" date="2018-05" db="EMBL/GenBank/DDBJ databases">
        <authorList>
            <person name="Zhang Y.-J."/>
        </authorList>
    </citation>
    <scope>NUCLEOTIDE SEQUENCE [LARGE SCALE GENOMIC DNA]</scope>
    <source>
        <strain evidence="6 7">CY04</strain>
    </source>
</reference>
<evidence type="ECO:0000256" key="2">
    <source>
        <dbReference type="ARBA" id="ARBA00023015"/>
    </source>
</evidence>
<keyword evidence="2" id="KW-0805">Transcription regulation</keyword>
<dbReference type="PRINTS" id="PR00039">
    <property type="entry name" value="HTHLYSR"/>
</dbReference>
<feature type="domain" description="HTH lysR-type" evidence="5">
    <location>
        <begin position="1"/>
        <end position="58"/>
    </location>
</feature>
<dbReference type="RefSeq" id="WP_167684990.1">
    <property type="nucleotide sequence ID" value="NZ_QHLQ01000016.1"/>
</dbReference>
<dbReference type="PANTHER" id="PTHR30537">
    <property type="entry name" value="HTH-TYPE TRANSCRIPTIONAL REGULATOR"/>
    <property type="match status" value="1"/>
</dbReference>
<comment type="caution">
    <text evidence="6">The sequence shown here is derived from an EMBL/GenBank/DDBJ whole genome shotgun (WGS) entry which is preliminary data.</text>
</comment>
<dbReference type="InterPro" id="IPR005119">
    <property type="entry name" value="LysR_subst-bd"/>
</dbReference>
<organism evidence="6 7">
    <name type="scientific">Parasedimentitalea denitrificans</name>
    <dbReference type="NCBI Taxonomy" id="2211118"/>
    <lineage>
        <taxon>Bacteria</taxon>
        <taxon>Pseudomonadati</taxon>
        <taxon>Pseudomonadota</taxon>
        <taxon>Alphaproteobacteria</taxon>
        <taxon>Rhodobacterales</taxon>
        <taxon>Paracoccaceae</taxon>
        <taxon>Parasedimentitalea</taxon>
    </lineage>
</organism>
<dbReference type="Proteomes" id="UP001429564">
    <property type="component" value="Unassembled WGS sequence"/>
</dbReference>
<evidence type="ECO:0000259" key="5">
    <source>
        <dbReference type="PROSITE" id="PS50931"/>
    </source>
</evidence>
<dbReference type="Gene3D" id="3.40.190.290">
    <property type="match status" value="1"/>
</dbReference>
<evidence type="ECO:0000313" key="6">
    <source>
        <dbReference type="EMBL" id="NIZ62370.1"/>
    </source>
</evidence>
<keyword evidence="7" id="KW-1185">Reference proteome</keyword>
<dbReference type="InterPro" id="IPR036390">
    <property type="entry name" value="WH_DNA-bd_sf"/>
</dbReference>